<evidence type="ECO:0000256" key="1">
    <source>
        <dbReference type="SAM" id="MobiDB-lite"/>
    </source>
</evidence>
<dbReference type="Proteomes" id="UP000007058">
    <property type="component" value="Chromosome"/>
</dbReference>
<dbReference type="AlphaFoldDB" id="Q2W5G9"/>
<dbReference type="STRING" id="342108.amb2102"/>
<dbReference type="HOGENOM" id="CLU_2330407_0_0_5"/>
<dbReference type="EMBL" id="AP007255">
    <property type="protein sequence ID" value="BAE50906.1"/>
    <property type="molecule type" value="Genomic_DNA"/>
</dbReference>
<organism evidence="2 3">
    <name type="scientific">Paramagnetospirillum magneticum (strain ATCC 700264 / AMB-1)</name>
    <name type="common">Magnetospirillum magneticum</name>
    <dbReference type="NCBI Taxonomy" id="342108"/>
    <lineage>
        <taxon>Bacteria</taxon>
        <taxon>Pseudomonadati</taxon>
        <taxon>Pseudomonadota</taxon>
        <taxon>Alphaproteobacteria</taxon>
        <taxon>Rhodospirillales</taxon>
        <taxon>Magnetospirillaceae</taxon>
        <taxon>Paramagnetospirillum</taxon>
    </lineage>
</organism>
<sequence>MTVRAATTARIVRAVTVNPAVWKEANNDRGQDRASPPRRRRWRSPASSVLPPPQDLPVLGRGCAEDRLQGHQAAVSVHFRAWQDRPVAHHRGVRQEAA</sequence>
<evidence type="ECO:0000313" key="2">
    <source>
        <dbReference type="EMBL" id="BAE50906.1"/>
    </source>
</evidence>
<evidence type="ECO:0000313" key="3">
    <source>
        <dbReference type="Proteomes" id="UP000007058"/>
    </source>
</evidence>
<keyword evidence="3" id="KW-1185">Reference proteome</keyword>
<gene>
    <name evidence="2" type="ordered locus">amb2102</name>
</gene>
<reference evidence="2 3" key="1">
    <citation type="journal article" date="2005" name="DNA Res.">
        <title>Complete genome sequence of the facultative anaerobic magnetotactic bacterium Magnetospirillum sp. strain AMB-1.</title>
        <authorList>
            <person name="Matsunaga T."/>
            <person name="Okamura Y."/>
            <person name="Fukuda Y."/>
            <person name="Wahyudi A.T."/>
            <person name="Murase Y."/>
            <person name="Takeyama H."/>
        </authorList>
    </citation>
    <scope>NUCLEOTIDE SEQUENCE [LARGE SCALE GENOMIC DNA]</scope>
    <source>
        <strain evidence="3">ATCC 700264 / AMB-1</strain>
    </source>
</reference>
<feature type="region of interest" description="Disordered" evidence="1">
    <location>
        <begin position="21"/>
        <end position="58"/>
    </location>
</feature>
<dbReference type="KEGG" id="mag:amb2102"/>
<name>Q2W5G9_PARM1</name>
<protein>
    <submittedName>
        <fullName evidence="2">Uncharacterized protein</fullName>
    </submittedName>
</protein>
<accession>Q2W5G9</accession>
<proteinExistence type="predicted"/>